<keyword evidence="5 10" id="KW-0132">Cell division</keyword>
<feature type="domain" description="FtsX extracellular" evidence="13">
    <location>
        <begin position="58"/>
        <end position="144"/>
    </location>
</feature>
<keyword evidence="6 11" id="KW-0812">Transmembrane</keyword>
<feature type="transmembrane region" description="Helical" evidence="11">
    <location>
        <begin position="177"/>
        <end position="204"/>
    </location>
</feature>
<name>A0A0G1ZXQ5_9BACT</name>
<reference evidence="14 15" key="1">
    <citation type="journal article" date="2015" name="Nature">
        <title>rRNA introns, odd ribosomes, and small enigmatic genomes across a large radiation of phyla.</title>
        <authorList>
            <person name="Brown C.T."/>
            <person name="Hug L.A."/>
            <person name="Thomas B.C."/>
            <person name="Sharon I."/>
            <person name="Castelle C.J."/>
            <person name="Singh A."/>
            <person name="Wilkins M.J."/>
            <person name="Williams K.H."/>
            <person name="Banfield J.F."/>
        </authorList>
    </citation>
    <scope>NUCLEOTIDE SEQUENCE [LARGE SCALE GENOMIC DNA]</scope>
</reference>
<accession>A0A0G1ZXQ5</accession>
<keyword evidence="9 10" id="KW-0131">Cell cycle</keyword>
<evidence type="ECO:0000256" key="1">
    <source>
        <dbReference type="ARBA" id="ARBA00004651"/>
    </source>
</evidence>
<comment type="subcellular location">
    <subcellularLocation>
        <location evidence="1">Cell membrane</location>
        <topology evidence="1">Multi-pass membrane protein</topology>
    </subcellularLocation>
</comment>
<dbReference type="GO" id="GO:0005886">
    <property type="term" value="C:plasma membrane"/>
    <property type="evidence" value="ECO:0007669"/>
    <property type="project" value="UniProtKB-SubCell"/>
</dbReference>
<evidence type="ECO:0000313" key="14">
    <source>
        <dbReference type="EMBL" id="KKW33192.1"/>
    </source>
</evidence>
<feature type="transmembrane region" description="Helical" evidence="11">
    <location>
        <begin position="276"/>
        <end position="298"/>
    </location>
</feature>
<dbReference type="Pfam" id="PF02687">
    <property type="entry name" value="FtsX"/>
    <property type="match status" value="1"/>
</dbReference>
<organism evidence="14 15">
    <name type="scientific">Candidatus Uhrbacteria bacterium GW2011_GWA2_53_10</name>
    <dbReference type="NCBI Taxonomy" id="1618980"/>
    <lineage>
        <taxon>Bacteria</taxon>
        <taxon>Candidatus Uhriibacteriota</taxon>
    </lineage>
</organism>
<evidence type="ECO:0000256" key="8">
    <source>
        <dbReference type="ARBA" id="ARBA00023136"/>
    </source>
</evidence>
<evidence type="ECO:0000256" key="7">
    <source>
        <dbReference type="ARBA" id="ARBA00022989"/>
    </source>
</evidence>
<evidence type="ECO:0000259" key="12">
    <source>
        <dbReference type="Pfam" id="PF02687"/>
    </source>
</evidence>
<evidence type="ECO:0000256" key="10">
    <source>
        <dbReference type="PIRNR" id="PIRNR003097"/>
    </source>
</evidence>
<keyword evidence="8 10" id="KW-0472">Membrane</keyword>
<keyword evidence="4 10" id="KW-1003">Cell membrane</keyword>
<dbReference type="AlphaFoldDB" id="A0A0G1ZXQ5"/>
<dbReference type="Proteomes" id="UP000034711">
    <property type="component" value="Unassembled WGS sequence"/>
</dbReference>
<protein>
    <recommendedName>
        <fullName evidence="3 10">Cell division protein FtsX</fullName>
    </recommendedName>
</protein>
<evidence type="ECO:0000259" key="13">
    <source>
        <dbReference type="Pfam" id="PF18075"/>
    </source>
</evidence>
<dbReference type="EMBL" id="LCRI01000004">
    <property type="protein sequence ID" value="KKW33192.1"/>
    <property type="molecule type" value="Genomic_DNA"/>
</dbReference>
<evidence type="ECO:0000256" key="2">
    <source>
        <dbReference type="ARBA" id="ARBA00007379"/>
    </source>
</evidence>
<comment type="similarity">
    <text evidence="2 10">Belongs to the ABC-4 integral membrane protein family. FtsX subfamily.</text>
</comment>
<feature type="domain" description="ABC3 transporter permease C-terminal" evidence="12">
    <location>
        <begin position="182"/>
        <end position="285"/>
    </location>
</feature>
<evidence type="ECO:0000256" key="11">
    <source>
        <dbReference type="SAM" id="Phobius"/>
    </source>
</evidence>
<dbReference type="InterPro" id="IPR004513">
    <property type="entry name" value="FtsX"/>
</dbReference>
<evidence type="ECO:0000256" key="4">
    <source>
        <dbReference type="ARBA" id="ARBA00022475"/>
    </source>
</evidence>
<dbReference type="PANTHER" id="PTHR47755:SF1">
    <property type="entry name" value="CELL DIVISION PROTEIN FTSX"/>
    <property type="match status" value="1"/>
</dbReference>
<dbReference type="Gene3D" id="3.30.70.3040">
    <property type="match status" value="1"/>
</dbReference>
<dbReference type="Pfam" id="PF18075">
    <property type="entry name" value="FtsX_ECD"/>
    <property type="match status" value="1"/>
</dbReference>
<gene>
    <name evidence="14" type="ORF">UY77_C0004G0013</name>
</gene>
<proteinExistence type="inferred from homology"/>
<dbReference type="PIRSF" id="PIRSF003097">
    <property type="entry name" value="FtsX"/>
    <property type="match status" value="1"/>
</dbReference>
<evidence type="ECO:0000256" key="5">
    <source>
        <dbReference type="ARBA" id="ARBA00022618"/>
    </source>
</evidence>
<dbReference type="InterPro" id="IPR003838">
    <property type="entry name" value="ABC3_permease_C"/>
</dbReference>
<comment type="caution">
    <text evidence="14">The sequence shown here is derived from an EMBL/GenBank/DDBJ whole genome shotgun (WGS) entry which is preliminary data.</text>
</comment>
<feature type="transmembrane region" description="Helical" evidence="11">
    <location>
        <begin position="224"/>
        <end position="250"/>
    </location>
</feature>
<dbReference type="GO" id="GO:0051301">
    <property type="term" value="P:cell division"/>
    <property type="evidence" value="ECO:0007669"/>
    <property type="project" value="UniProtKB-KW"/>
</dbReference>
<evidence type="ECO:0000256" key="6">
    <source>
        <dbReference type="ARBA" id="ARBA00022692"/>
    </source>
</evidence>
<sequence length="304" mass="34496">MLTSTYRVLKFAGQNIWRNFWLSLITVSMLVLTLFSINLLLILNLVTDRATEFIEQRIEVSVYFKAGTPQARATGAAGYLRGLSQVRDVEVVTPEEALQRFRVRHATDEAILRSLEEIGRNPFGPALIVRARTAADFSFVLDALDNPQFKNDIREKDFTNYEQIIQRIRQTTDRVRWFGLGISLIFLVIATMIIFNTVRIGIFIHREEIGIMKLVGATDWFVRMPFILEAIIYSLAATAIVAAVILPAIAGLEPKINAFFDGASVGIVEYFRKEGLLLFTIQFLALALLNIVSTRMAMRKYLRV</sequence>
<dbReference type="PANTHER" id="PTHR47755">
    <property type="entry name" value="CELL DIVISION PROTEIN FTSX"/>
    <property type="match status" value="1"/>
</dbReference>
<evidence type="ECO:0000256" key="3">
    <source>
        <dbReference type="ARBA" id="ARBA00021907"/>
    </source>
</evidence>
<evidence type="ECO:0000256" key="9">
    <source>
        <dbReference type="ARBA" id="ARBA00023306"/>
    </source>
</evidence>
<feature type="transmembrane region" description="Helical" evidence="11">
    <location>
        <begin position="20"/>
        <end position="47"/>
    </location>
</feature>
<dbReference type="InterPro" id="IPR040690">
    <property type="entry name" value="FtsX_ECD"/>
</dbReference>
<keyword evidence="7 11" id="KW-1133">Transmembrane helix</keyword>
<evidence type="ECO:0000313" key="15">
    <source>
        <dbReference type="Proteomes" id="UP000034711"/>
    </source>
</evidence>